<feature type="domain" description="XdhC Rossmann" evidence="2">
    <location>
        <begin position="108"/>
        <end position="250"/>
    </location>
</feature>
<dbReference type="PANTHER" id="PTHR30388:SF6">
    <property type="entry name" value="XANTHINE DEHYDROGENASE SUBUNIT A-RELATED"/>
    <property type="match status" value="1"/>
</dbReference>
<dbReference type="STRING" id="1121301.SAMN02745912_00324"/>
<protein>
    <submittedName>
        <fullName evidence="3">Xanthine dehydrogenase accessory factor</fullName>
    </submittedName>
</protein>
<dbReference type="RefSeq" id="WP_073146636.1">
    <property type="nucleotide sequence ID" value="NZ_FRAG01000002.1"/>
</dbReference>
<dbReference type="OrthoDB" id="9773039at2"/>
<evidence type="ECO:0000259" key="1">
    <source>
        <dbReference type="Pfam" id="PF02625"/>
    </source>
</evidence>
<dbReference type="Pfam" id="PF13478">
    <property type="entry name" value="XdhC_C"/>
    <property type="match status" value="1"/>
</dbReference>
<dbReference type="Proteomes" id="UP000184465">
    <property type="component" value="Unassembled WGS sequence"/>
</dbReference>
<accession>A0A1M6K8T6</accession>
<dbReference type="Gene3D" id="3.40.50.720">
    <property type="entry name" value="NAD(P)-binding Rossmann-like Domain"/>
    <property type="match status" value="1"/>
</dbReference>
<keyword evidence="4" id="KW-1185">Reference proteome</keyword>
<proteinExistence type="predicted"/>
<dbReference type="PANTHER" id="PTHR30388">
    <property type="entry name" value="ALDEHYDE OXIDOREDUCTASE MOLYBDENUM COFACTOR ASSEMBLY PROTEIN"/>
    <property type="match status" value="1"/>
</dbReference>
<feature type="domain" description="XdhC- CoxI" evidence="1">
    <location>
        <begin position="14"/>
        <end position="77"/>
    </location>
</feature>
<dbReference type="EMBL" id="FRAG01000002">
    <property type="protein sequence ID" value="SHJ55408.1"/>
    <property type="molecule type" value="Genomic_DNA"/>
</dbReference>
<evidence type="ECO:0000259" key="2">
    <source>
        <dbReference type="Pfam" id="PF13478"/>
    </source>
</evidence>
<gene>
    <name evidence="3" type="ORF">SAMN02745912_00324</name>
</gene>
<organism evidence="3 4">
    <name type="scientific">Paramaledivibacter caminithermalis (strain DSM 15212 / CIP 107654 / DViRD3)</name>
    <name type="common">Clostridium caminithermale</name>
    <dbReference type="NCBI Taxonomy" id="1121301"/>
    <lineage>
        <taxon>Bacteria</taxon>
        <taxon>Bacillati</taxon>
        <taxon>Bacillota</taxon>
        <taxon>Clostridia</taxon>
        <taxon>Peptostreptococcales</taxon>
        <taxon>Caminicellaceae</taxon>
        <taxon>Paramaledivibacter</taxon>
    </lineage>
</organism>
<dbReference type="Pfam" id="PF02625">
    <property type="entry name" value="XdhC_CoxI"/>
    <property type="match status" value="1"/>
</dbReference>
<dbReference type="InterPro" id="IPR027051">
    <property type="entry name" value="XdhC_Rossmann_dom"/>
</dbReference>
<dbReference type="AlphaFoldDB" id="A0A1M6K8T6"/>
<sequence>MEHKLLEELTKKIKNGAKAALAIITKISGSTPRIEGSMMIISEDGTIQGTIGGGIFESKIISEAKKCMAEGKNKSYHFKLNDDEGSLHMQCGGEAEVFIKVFNTQSRLLIVGGGHISLKLYLLGKMLGYYTVIFDDREEFCNHDRFPEADELQFGDIKEKLRNYSIDSNSYIVIVTRGHENDEIALKEVLNRGACYIGMIGSIQKTNYIMNNMIKEGYDKDVLEKVYAPIGLELGGETPEDIALSIMAEIQIIKNQGKLRHMKRSFVIS</sequence>
<name>A0A1M6K8T6_PARC5</name>
<dbReference type="InterPro" id="IPR003777">
    <property type="entry name" value="XdhC_CoxI"/>
</dbReference>
<dbReference type="InterPro" id="IPR052698">
    <property type="entry name" value="MoCofactor_Util/Proc"/>
</dbReference>
<reference evidence="4" key="1">
    <citation type="submission" date="2016-11" db="EMBL/GenBank/DDBJ databases">
        <authorList>
            <person name="Varghese N."/>
            <person name="Submissions S."/>
        </authorList>
    </citation>
    <scope>NUCLEOTIDE SEQUENCE [LARGE SCALE GENOMIC DNA]</scope>
    <source>
        <strain evidence="4">DSM 15212 / CIP 107654 / DViRD3</strain>
    </source>
</reference>
<evidence type="ECO:0000313" key="4">
    <source>
        <dbReference type="Proteomes" id="UP000184465"/>
    </source>
</evidence>
<evidence type="ECO:0000313" key="3">
    <source>
        <dbReference type="EMBL" id="SHJ55408.1"/>
    </source>
</evidence>